<feature type="transmembrane region" description="Helical" evidence="9">
    <location>
        <begin position="88"/>
        <end position="107"/>
    </location>
</feature>
<evidence type="ECO:0000259" key="10">
    <source>
        <dbReference type="PROSITE" id="PS51371"/>
    </source>
</evidence>
<evidence type="ECO:0000313" key="12">
    <source>
        <dbReference type="EMBL" id="ACE04516.1"/>
    </source>
</evidence>
<feature type="domain" description="CBS" evidence="10">
    <location>
        <begin position="264"/>
        <end position="322"/>
    </location>
</feature>
<dbReference type="KEGG" id="cpb:Cphamn1_1595"/>
<dbReference type="GO" id="GO:0005886">
    <property type="term" value="C:plasma membrane"/>
    <property type="evidence" value="ECO:0007669"/>
    <property type="project" value="TreeGrafter"/>
</dbReference>
<evidence type="ECO:0000256" key="1">
    <source>
        <dbReference type="ARBA" id="ARBA00004141"/>
    </source>
</evidence>
<protein>
    <recommendedName>
        <fullName evidence="13">CBS domain containing protein</fullName>
    </recommendedName>
</protein>
<dbReference type="STRING" id="331678.Cphamn1_1595"/>
<keyword evidence="3" id="KW-0677">Repeat</keyword>
<dbReference type="EMBL" id="CP001101">
    <property type="protein sequence ID" value="ACE04516.1"/>
    <property type="molecule type" value="Genomic_DNA"/>
</dbReference>
<dbReference type="HOGENOM" id="CLU_015237_4_1_10"/>
<evidence type="ECO:0000256" key="3">
    <source>
        <dbReference type="ARBA" id="ARBA00022737"/>
    </source>
</evidence>
<dbReference type="CDD" id="cd04590">
    <property type="entry name" value="CBS_pair_CorC_HlyC_assoc"/>
    <property type="match status" value="1"/>
</dbReference>
<evidence type="ECO:0000256" key="6">
    <source>
        <dbReference type="ARBA" id="ARBA00023136"/>
    </source>
</evidence>
<dbReference type="InterPro" id="IPR000644">
    <property type="entry name" value="CBS_dom"/>
</dbReference>
<keyword evidence="4 8" id="KW-1133">Transmembrane helix</keyword>
<dbReference type="Gene3D" id="3.10.580.10">
    <property type="entry name" value="CBS-domain"/>
    <property type="match status" value="1"/>
</dbReference>
<evidence type="ECO:0008006" key="13">
    <source>
        <dbReference type="Google" id="ProtNLM"/>
    </source>
</evidence>
<dbReference type="InterPro" id="IPR044751">
    <property type="entry name" value="Ion_transp-like_CBS"/>
</dbReference>
<sequence length="347" mass="39134">MTLLLVYFFLALGVSFMCSILESVLLSTNMSYVSILEKEKPNVGALLKHHKVNLNKSIASILILNTIANTLGAAGVGAQAAHIYGSDIVVYVSVVLTFGILFFSEIIPKTIGALYWKELSTITAYAIHVFIWITYPLIYLTLFVTDKMSKSKKNVSRMSRAELLASALLGEHEGVIDEKESDVIENVLRLDEIKVKDILTPRSVVFAVEENRSIKDIVSNDSEIFNFSRVPLYKENMDTIVGIALTKQIFEQALKDDSVSIKEISNTIFHVNENVPVSKALDLFVKKKEHMFLVVDNYDQTEGIVTLEDCIETLLGIEIMDESDDVEDMREWAKLKMKIKRKQKQKE</sequence>
<comment type="subcellular location">
    <subcellularLocation>
        <location evidence="1">Membrane</location>
        <topology evidence="1">Multi-pass membrane protein</topology>
    </subcellularLocation>
</comment>
<dbReference type="PROSITE" id="PS51371">
    <property type="entry name" value="CBS"/>
    <property type="match status" value="1"/>
</dbReference>
<proteinExistence type="predicted"/>
<dbReference type="AlphaFoldDB" id="B3EK89"/>
<evidence type="ECO:0000256" key="4">
    <source>
        <dbReference type="ARBA" id="ARBA00022989"/>
    </source>
</evidence>
<evidence type="ECO:0000256" key="8">
    <source>
        <dbReference type="PROSITE-ProRule" id="PRU01193"/>
    </source>
</evidence>
<dbReference type="InterPro" id="IPR002550">
    <property type="entry name" value="CNNM"/>
</dbReference>
<dbReference type="Pfam" id="PF00571">
    <property type="entry name" value="CBS"/>
    <property type="match status" value="1"/>
</dbReference>
<keyword evidence="6 8" id="KW-0472">Membrane</keyword>
<dbReference type="SUPFAM" id="SSF54631">
    <property type="entry name" value="CBS-domain pair"/>
    <property type="match status" value="1"/>
</dbReference>
<organism evidence="12">
    <name type="scientific">Chlorobium phaeobacteroides (strain BS1)</name>
    <dbReference type="NCBI Taxonomy" id="331678"/>
    <lineage>
        <taxon>Bacteria</taxon>
        <taxon>Pseudomonadati</taxon>
        <taxon>Chlorobiota</taxon>
        <taxon>Chlorobiia</taxon>
        <taxon>Chlorobiales</taxon>
        <taxon>Chlorobiaceae</taxon>
        <taxon>Chlorobium/Pelodictyon group</taxon>
        <taxon>Chlorobium</taxon>
    </lineage>
</organism>
<dbReference type="eggNOG" id="COG1253">
    <property type="taxonomic scope" value="Bacteria"/>
</dbReference>
<gene>
    <name evidence="12" type="ordered locus">Cphamn1_1595</name>
</gene>
<dbReference type="InterPro" id="IPR046342">
    <property type="entry name" value="CBS_dom_sf"/>
</dbReference>
<reference evidence="12" key="1">
    <citation type="submission" date="2008-06" db="EMBL/GenBank/DDBJ databases">
        <title>Complete sequence of Chlorobium phaeobacteroides BS1.</title>
        <authorList>
            <consortium name="US DOE Joint Genome Institute"/>
            <person name="Lucas S."/>
            <person name="Copeland A."/>
            <person name="Lapidus A."/>
            <person name="Glavina del Rio T."/>
            <person name="Dalin E."/>
            <person name="Tice H."/>
            <person name="Bruce D."/>
            <person name="Goodwin L."/>
            <person name="Pitluck S."/>
            <person name="Schmutz J."/>
            <person name="Larimer F."/>
            <person name="Land M."/>
            <person name="Hauser L."/>
            <person name="Kyrpides N."/>
            <person name="Ovchinnikova G."/>
            <person name="Li T."/>
            <person name="Liu Z."/>
            <person name="Zhao F."/>
            <person name="Overmann J."/>
            <person name="Bryant D.A."/>
            <person name="Richardson P."/>
        </authorList>
    </citation>
    <scope>NUCLEOTIDE SEQUENCE [LARGE SCALE GENOMIC DNA]</scope>
    <source>
        <strain evidence="12">BS1</strain>
    </source>
</reference>
<dbReference type="PROSITE" id="PS51846">
    <property type="entry name" value="CNNM"/>
    <property type="match status" value="1"/>
</dbReference>
<feature type="domain" description="CNNM transmembrane" evidence="11">
    <location>
        <begin position="1"/>
        <end position="180"/>
    </location>
</feature>
<dbReference type="OrthoDB" id="9798188at2"/>
<evidence type="ECO:0000256" key="7">
    <source>
        <dbReference type="PROSITE-ProRule" id="PRU00703"/>
    </source>
</evidence>
<evidence type="ECO:0000256" key="9">
    <source>
        <dbReference type="SAM" id="Phobius"/>
    </source>
</evidence>
<evidence type="ECO:0000256" key="2">
    <source>
        <dbReference type="ARBA" id="ARBA00022692"/>
    </source>
</evidence>
<feature type="transmembrane region" description="Helical" evidence="9">
    <location>
        <begin position="122"/>
        <end position="144"/>
    </location>
</feature>
<accession>B3EK89</accession>
<keyword evidence="2 8" id="KW-0812">Transmembrane</keyword>
<evidence type="ECO:0000256" key="5">
    <source>
        <dbReference type="ARBA" id="ARBA00023122"/>
    </source>
</evidence>
<keyword evidence="5 7" id="KW-0129">CBS domain</keyword>
<dbReference type="Pfam" id="PF01595">
    <property type="entry name" value="CNNM"/>
    <property type="match status" value="1"/>
</dbReference>
<evidence type="ECO:0000259" key="11">
    <source>
        <dbReference type="PROSITE" id="PS51846"/>
    </source>
</evidence>
<dbReference type="PANTHER" id="PTHR22777:SF4">
    <property type="entry name" value="UPF0053 PROTEIN SLL1254"/>
    <property type="match status" value="1"/>
</dbReference>
<dbReference type="PANTHER" id="PTHR22777">
    <property type="entry name" value="HEMOLYSIN-RELATED"/>
    <property type="match status" value="1"/>
</dbReference>
<name>B3EK89_CHLPB</name>